<dbReference type="AlphaFoldDB" id="A0A816EJV0"/>
<reference evidence="2" key="1">
    <citation type="submission" date="2021-02" db="EMBL/GenBank/DDBJ databases">
        <authorList>
            <person name="Nowell W R."/>
        </authorList>
    </citation>
    <scope>NUCLEOTIDE SEQUENCE</scope>
</reference>
<dbReference type="Proteomes" id="UP000682733">
    <property type="component" value="Unassembled WGS sequence"/>
</dbReference>
<proteinExistence type="predicted"/>
<organism evidence="2 6">
    <name type="scientific">Didymodactylos carnosus</name>
    <dbReference type="NCBI Taxonomy" id="1234261"/>
    <lineage>
        <taxon>Eukaryota</taxon>
        <taxon>Metazoa</taxon>
        <taxon>Spiralia</taxon>
        <taxon>Gnathifera</taxon>
        <taxon>Rotifera</taxon>
        <taxon>Eurotatoria</taxon>
        <taxon>Bdelloidea</taxon>
        <taxon>Philodinida</taxon>
        <taxon>Philodinidae</taxon>
        <taxon>Didymodactylos</taxon>
    </lineage>
</organism>
<dbReference type="OrthoDB" id="9986315at2759"/>
<comment type="caution">
    <text evidence="2">The sequence shown here is derived from an EMBL/GenBank/DDBJ whole genome shotgun (WGS) entry which is preliminary data.</text>
</comment>
<dbReference type="EMBL" id="CAJNOK010075664">
    <property type="protein sequence ID" value="CAF1673271.1"/>
    <property type="molecule type" value="Genomic_DNA"/>
</dbReference>
<dbReference type="EMBL" id="CAJNOQ010050538">
    <property type="protein sequence ID" value="CAF1648919.1"/>
    <property type="molecule type" value="Genomic_DNA"/>
</dbReference>
<dbReference type="EMBL" id="CAJOBC010120771">
    <property type="protein sequence ID" value="CAF4573245.1"/>
    <property type="molecule type" value="Genomic_DNA"/>
</dbReference>
<evidence type="ECO:0000313" key="3">
    <source>
        <dbReference type="EMBL" id="CAF1673271.1"/>
    </source>
</evidence>
<keyword evidence="6" id="KW-1185">Reference proteome</keyword>
<dbReference type="Proteomes" id="UP000663829">
    <property type="component" value="Unassembled WGS sequence"/>
</dbReference>
<name>A0A816EJV0_9BILA</name>
<protein>
    <submittedName>
        <fullName evidence="2">Uncharacterized protein</fullName>
    </submittedName>
</protein>
<dbReference type="Proteomes" id="UP000677228">
    <property type="component" value="Unassembled WGS sequence"/>
</dbReference>
<evidence type="ECO:0000256" key="1">
    <source>
        <dbReference type="SAM" id="MobiDB-lite"/>
    </source>
</evidence>
<evidence type="ECO:0000313" key="2">
    <source>
        <dbReference type="EMBL" id="CAF1648919.1"/>
    </source>
</evidence>
<evidence type="ECO:0000313" key="6">
    <source>
        <dbReference type="Proteomes" id="UP000663829"/>
    </source>
</evidence>
<gene>
    <name evidence="2" type="ORF">GPM918_LOCUS45393</name>
    <name evidence="3" type="ORF">OVA965_LOCUS45806</name>
    <name evidence="5" type="ORF">SRO942_LOCUS47854</name>
    <name evidence="4" type="ORF">TMI583_LOCUS49664</name>
</gene>
<dbReference type="Proteomes" id="UP000681722">
    <property type="component" value="Unassembled WGS sequence"/>
</dbReference>
<evidence type="ECO:0000313" key="4">
    <source>
        <dbReference type="EMBL" id="CAF4551415.1"/>
    </source>
</evidence>
<dbReference type="EMBL" id="CAJOBA010110371">
    <property type="protein sequence ID" value="CAF4551415.1"/>
    <property type="molecule type" value="Genomic_DNA"/>
</dbReference>
<accession>A0A816EJV0</accession>
<evidence type="ECO:0000313" key="5">
    <source>
        <dbReference type="EMBL" id="CAF4573245.1"/>
    </source>
</evidence>
<feature type="region of interest" description="Disordered" evidence="1">
    <location>
        <begin position="1"/>
        <end position="27"/>
    </location>
</feature>
<sequence length="52" mass="5885">MPIDIASLSENDQKARRSTSQNEKIETLFDTSYDPLAYTNRYAPTVTSRTST</sequence>